<protein>
    <submittedName>
        <fullName evidence="1">Uncharacterized protein</fullName>
    </submittedName>
</protein>
<dbReference type="EMBL" id="SNRW01021620">
    <property type="protein sequence ID" value="KAA6364472.1"/>
    <property type="molecule type" value="Genomic_DNA"/>
</dbReference>
<sequence length="129" mass="14825">DLVSPSSDLYHSLTFENININDKKYWYVKTYYPNKYMLAWKLATDDSFIRGIVDNYKIDEVNLIPENQNTLAGFMSTRSYPMCWQTGLTPMLHLLCDTIIRIMFEDNSEPQVLNLEVIGEIGGSMITAG</sequence>
<evidence type="ECO:0000313" key="2">
    <source>
        <dbReference type="Proteomes" id="UP000324800"/>
    </source>
</evidence>
<reference evidence="1 2" key="1">
    <citation type="submission" date="2019-03" db="EMBL/GenBank/DDBJ databases">
        <title>Single cell metagenomics reveals metabolic interactions within the superorganism composed of flagellate Streblomastix strix and complex community of Bacteroidetes bacteria on its surface.</title>
        <authorList>
            <person name="Treitli S.C."/>
            <person name="Kolisko M."/>
            <person name="Husnik F."/>
            <person name="Keeling P."/>
            <person name="Hampl V."/>
        </authorList>
    </citation>
    <scope>NUCLEOTIDE SEQUENCE [LARGE SCALE GENOMIC DNA]</scope>
    <source>
        <strain evidence="1">ST1C</strain>
    </source>
</reference>
<evidence type="ECO:0000313" key="1">
    <source>
        <dbReference type="EMBL" id="KAA6364472.1"/>
    </source>
</evidence>
<dbReference type="AlphaFoldDB" id="A0A5J4U3F4"/>
<proteinExistence type="predicted"/>
<dbReference type="Proteomes" id="UP000324800">
    <property type="component" value="Unassembled WGS sequence"/>
</dbReference>
<name>A0A5J4U3F4_9EUKA</name>
<feature type="non-terminal residue" evidence="1">
    <location>
        <position position="1"/>
    </location>
</feature>
<accession>A0A5J4U3F4</accession>
<organism evidence="1 2">
    <name type="scientific">Streblomastix strix</name>
    <dbReference type="NCBI Taxonomy" id="222440"/>
    <lineage>
        <taxon>Eukaryota</taxon>
        <taxon>Metamonada</taxon>
        <taxon>Preaxostyla</taxon>
        <taxon>Oxymonadida</taxon>
        <taxon>Streblomastigidae</taxon>
        <taxon>Streblomastix</taxon>
    </lineage>
</organism>
<gene>
    <name evidence="1" type="ORF">EZS28_040001</name>
</gene>
<comment type="caution">
    <text evidence="1">The sequence shown here is derived from an EMBL/GenBank/DDBJ whole genome shotgun (WGS) entry which is preliminary data.</text>
</comment>